<dbReference type="EMBL" id="FUKM01000033">
    <property type="protein sequence ID" value="SJN12843.1"/>
    <property type="molecule type" value="Genomic_DNA"/>
</dbReference>
<feature type="transmembrane region" description="Helical" evidence="1">
    <location>
        <begin position="20"/>
        <end position="47"/>
    </location>
</feature>
<gene>
    <name evidence="2" type="ORF">CZ787_09005</name>
</gene>
<proteinExistence type="predicted"/>
<dbReference type="RefSeq" id="WP_254908593.1">
    <property type="nucleotide sequence ID" value="NZ_FUKM01000033.1"/>
</dbReference>
<keyword evidence="1" id="KW-1133">Transmembrane helix</keyword>
<name>A0A1R4I0C7_9GAMM</name>
<sequence length="49" mass="5156">MVSVYPLLGQRYGMGNVAAGALMASTLMSFITITISVIVGLMTYFGVLP</sequence>
<evidence type="ECO:0000313" key="2">
    <source>
        <dbReference type="EMBL" id="SJN12843.1"/>
    </source>
</evidence>
<organism evidence="2 3">
    <name type="scientific">Halomonas citrativorans</name>
    <dbReference type="NCBI Taxonomy" id="2742612"/>
    <lineage>
        <taxon>Bacteria</taxon>
        <taxon>Pseudomonadati</taxon>
        <taxon>Pseudomonadota</taxon>
        <taxon>Gammaproteobacteria</taxon>
        <taxon>Oceanospirillales</taxon>
        <taxon>Halomonadaceae</taxon>
        <taxon>Halomonas</taxon>
    </lineage>
</organism>
<dbReference type="AlphaFoldDB" id="A0A1R4I0C7"/>
<reference evidence="2 3" key="1">
    <citation type="submission" date="2017-02" db="EMBL/GenBank/DDBJ databases">
        <authorList>
            <person name="Dridi B."/>
        </authorList>
    </citation>
    <scope>NUCLEOTIDE SEQUENCE [LARGE SCALE GENOMIC DNA]</scope>
    <source>
        <strain evidence="2 3">JB380</strain>
    </source>
</reference>
<protein>
    <submittedName>
        <fullName evidence="2">Uncharacterized protein</fullName>
    </submittedName>
</protein>
<evidence type="ECO:0000313" key="3">
    <source>
        <dbReference type="Proteomes" id="UP000196331"/>
    </source>
</evidence>
<keyword evidence="1" id="KW-0472">Membrane</keyword>
<comment type="caution">
    <text evidence="2">The sequence shown here is derived from an EMBL/GenBank/DDBJ whole genome shotgun (WGS) entry which is preliminary data.</text>
</comment>
<accession>A0A1R4I0C7</accession>
<keyword evidence="1" id="KW-0812">Transmembrane</keyword>
<dbReference type="Proteomes" id="UP000196331">
    <property type="component" value="Unassembled WGS sequence"/>
</dbReference>
<evidence type="ECO:0000256" key="1">
    <source>
        <dbReference type="SAM" id="Phobius"/>
    </source>
</evidence>